<keyword evidence="7" id="KW-1185">Reference proteome</keyword>
<evidence type="ECO:0000256" key="2">
    <source>
        <dbReference type="ARBA" id="ARBA00022982"/>
    </source>
</evidence>
<dbReference type="PROSITE" id="PS00194">
    <property type="entry name" value="THIOREDOXIN_1"/>
    <property type="match status" value="1"/>
</dbReference>
<dbReference type="PANTHER" id="PTHR45663">
    <property type="entry name" value="GEO12009P1"/>
    <property type="match status" value="1"/>
</dbReference>
<feature type="domain" description="Thioredoxin" evidence="5">
    <location>
        <begin position="33"/>
        <end position="144"/>
    </location>
</feature>
<accession>A0ABS2IDI2</accession>
<comment type="caution">
    <text evidence="6">The sequence shown here is derived from an EMBL/GenBank/DDBJ whole genome shotgun (WGS) entry which is preliminary data.</text>
</comment>
<keyword evidence="4" id="KW-0676">Redox-active center</keyword>
<dbReference type="EMBL" id="JAFEUP010000003">
    <property type="protein sequence ID" value="MBM7061159.1"/>
    <property type="molecule type" value="Genomic_DNA"/>
</dbReference>
<dbReference type="PROSITE" id="PS51352">
    <property type="entry name" value="THIOREDOXIN_2"/>
    <property type="match status" value="1"/>
</dbReference>
<dbReference type="SUPFAM" id="SSF52833">
    <property type="entry name" value="Thioredoxin-like"/>
    <property type="match status" value="1"/>
</dbReference>
<dbReference type="RefSeq" id="WP_205348352.1">
    <property type="nucleotide sequence ID" value="NZ_JAFEUP010000003.1"/>
</dbReference>
<evidence type="ECO:0000313" key="6">
    <source>
        <dbReference type="EMBL" id="MBM7061159.1"/>
    </source>
</evidence>
<sequence length="144" mass="15419">MTDALLIPCPHCNGLNRLPAERLGDAPRCGRCKQAVLSGAPFELTQASYASQLKGDLPLLVDVWAAWCGPCRAFAPTFEQAAAQLLGRARLAKLDSEAHPQLAGQLGIRSIPSLLLFKDGREVARQSGAMPLPQLLAWLAQHGV</sequence>
<organism evidence="6 7">
    <name type="scientific">Zestomonas insulae</name>
    <dbReference type="NCBI Taxonomy" id="2809017"/>
    <lineage>
        <taxon>Bacteria</taxon>
        <taxon>Pseudomonadati</taxon>
        <taxon>Pseudomonadota</taxon>
        <taxon>Gammaproteobacteria</taxon>
        <taxon>Pseudomonadales</taxon>
        <taxon>Pseudomonadaceae</taxon>
        <taxon>Zestomonas</taxon>
    </lineage>
</organism>
<dbReference type="CDD" id="cd02947">
    <property type="entry name" value="TRX_family"/>
    <property type="match status" value="1"/>
</dbReference>
<dbReference type="PANTHER" id="PTHR45663:SF11">
    <property type="entry name" value="GEO12009P1"/>
    <property type="match status" value="1"/>
</dbReference>
<gene>
    <name evidence="6" type="primary">trxC</name>
    <name evidence="6" type="ORF">JQX08_10615</name>
</gene>
<keyword evidence="1" id="KW-0813">Transport</keyword>
<dbReference type="NCBIfam" id="NF008229">
    <property type="entry name" value="PRK10996.1"/>
    <property type="match status" value="1"/>
</dbReference>
<dbReference type="InterPro" id="IPR036249">
    <property type="entry name" value="Thioredoxin-like_sf"/>
</dbReference>
<evidence type="ECO:0000259" key="5">
    <source>
        <dbReference type="PROSITE" id="PS51352"/>
    </source>
</evidence>
<dbReference type="Proteomes" id="UP000717995">
    <property type="component" value="Unassembled WGS sequence"/>
</dbReference>
<proteinExistence type="predicted"/>
<dbReference type="InterPro" id="IPR049299">
    <property type="entry name" value="Thio2_N"/>
</dbReference>
<evidence type="ECO:0000313" key="7">
    <source>
        <dbReference type="Proteomes" id="UP000717995"/>
    </source>
</evidence>
<dbReference type="Gene3D" id="3.40.30.10">
    <property type="entry name" value="Glutaredoxin"/>
    <property type="match status" value="1"/>
</dbReference>
<dbReference type="Gene3D" id="2.30.30.380">
    <property type="entry name" value="Zn-finger domain of Sec23/24"/>
    <property type="match status" value="1"/>
</dbReference>
<name>A0ABS2IDI2_9GAMM</name>
<keyword evidence="2" id="KW-0249">Electron transport</keyword>
<dbReference type="Pfam" id="PF21352">
    <property type="entry name" value="Zn_ribbon_Thio2"/>
    <property type="match status" value="1"/>
</dbReference>
<protein>
    <submittedName>
        <fullName evidence="6">Thioredoxin TrxC</fullName>
    </submittedName>
</protein>
<dbReference type="PRINTS" id="PR00421">
    <property type="entry name" value="THIOREDOXIN"/>
</dbReference>
<evidence type="ECO:0000256" key="4">
    <source>
        <dbReference type="ARBA" id="ARBA00023284"/>
    </source>
</evidence>
<keyword evidence="3" id="KW-1015">Disulfide bond</keyword>
<reference evidence="6 7" key="1">
    <citation type="submission" date="2021-02" db="EMBL/GenBank/DDBJ databases">
        <authorList>
            <person name="Lee D.-H."/>
        </authorList>
    </citation>
    <scope>NUCLEOTIDE SEQUENCE [LARGE SCALE GENOMIC DNA]</scope>
    <source>
        <strain evidence="6 7">UL073</strain>
    </source>
</reference>
<dbReference type="Pfam" id="PF00085">
    <property type="entry name" value="Thioredoxin"/>
    <property type="match status" value="1"/>
</dbReference>
<dbReference type="InterPro" id="IPR013766">
    <property type="entry name" value="Thioredoxin_domain"/>
</dbReference>
<evidence type="ECO:0000256" key="1">
    <source>
        <dbReference type="ARBA" id="ARBA00022448"/>
    </source>
</evidence>
<evidence type="ECO:0000256" key="3">
    <source>
        <dbReference type="ARBA" id="ARBA00023157"/>
    </source>
</evidence>
<dbReference type="InterPro" id="IPR017937">
    <property type="entry name" value="Thioredoxin_CS"/>
</dbReference>